<evidence type="ECO:0000313" key="3">
    <source>
        <dbReference type="Proteomes" id="UP000226031"/>
    </source>
</evidence>
<organism evidence="2 3">
    <name type="scientific">[Emmonsia] crescens</name>
    <dbReference type="NCBI Taxonomy" id="73230"/>
    <lineage>
        <taxon>Eukaryota</taxon>
        <taxon>Fungi</taxon>
        <taxon>Dikarya</taxon>
        <taxon>Ascomycota</taxon>
        <taxon>Pezizomycotina</taxon>
        <taxon>Eurotiomycetes</taxon>
        <taxon>Eurotiomycetidae</taxon>
        <taxon>Onygenales</taxon>
        <taxon>Ajellomycetaceae</taxon>
        <taxon>Emergomyces</taxon>
    </lineage>
</organism>
<evidence type="ECO:0000256" key="1">
    <source>
        <dbReference type="SAM" id="MobiDB-lite"/>
    </source>
</evidence>
<accession>A0A2B7ZED6</accession>
<comment type="caution">
    <text evidence="2">The sequence shown here is derived from an EMBL/GenBank/DDBJ whole genome shotgun (WGS) entry which is preliminary data.</text>
</comment>
<reference evidence="2 3" key="1">
    <citation type="submission" date="2017-10" db="EMBL/GenBank/DDBJ databases">
        <title>Comparative genomics in systemic dimorphic fungi from Ajellomycetaceae.</title>
        <authorList>
            <person name="Munoz J.F."/>
            <person name="Mcewen J.G."/>
            <person name="Clay O.K."/>
            <person name="Cuomo C.A."/>
        </authorList>
    </citation>
    <scope>NUCLEOTIDE SEQUENCE [LARGE SCALE GENOMIC DNA]</scope>
    <source>
        <strain evidence="2 3">UAMH4076</strain>
    </source>
</reference>
<evidence type="ECO:0000313" key="2">
    <source>
        <dbReference type="EMBL" id="PGH31720.1"/>
    </source>
</evidence>
<feature type="region of interest" description="Disordered" evidence="1">
    <location>
        <begin position="124"/>
        <end position="160"/>
    </location>
</feature>
<name>A0A2B7ZED6_9EURO</name>
<feature type="compositionally biased region" description="Basic and acidic residues" evidence="1">
    <location>
        <begin position="139"/>
        <end position="152"/>
    </location>
</feature>
<protein>
    <submittedName>
        <fullName evidence="2">Uncharacterized protein</fullName>
    </submittedName>
</protein>
<keyword evidence="3" id="KW-1185">Reference proteome</keyword>
<gene>
    <name evidence="2" type="ORF">GX50_05499</name>
</gene>
<dbReference type="AlphaFoldDB" id="A0A2B7ZED6"/>
<feature type="region of interest" description="Disordered" evidence="1">
    <location>
        <begin position="1"/>
        <end position="30"/>
    </location>
</feature>
<dbReference type="EMBL" id="PDND01000117">
    <property type="protein sequence ID" value="PGH31720.1"/>
    <property type="molecule type" value="Genomic_DNA"/>
</dbReference>
<sequence>MSSPSSLKVDASPEMRIQGGESPCTPLASDESAVRAPSTFYLAESFFPHLKPRTKTYSSRTGFTLRPMTRLDLRGPQQGMENKFDPGLQEARASAVHDVYNPIPADEFLFAPIVINVENRRCSASTKTTKQRTCGQRFSGEEETNKDPKSREGQNTTVCNRKAARNGQQGVTSILKSGLTDPDITGMGSTRLSVHFGGTDSDDSCEKSATLPIYVVKPVIAVILDTGSDENAISAELLANGIPISSSGTFSTQCFFVKGLDTKTEIPVTFNVFPTLAVPATLGRISLQATETLTKHSERLEMSVSQLTKELPRVLHIFGDPGSFQYREELESARRPDDSIRHVENIPVASIDDVAYFNWVLDVLESLKEDEVITAYDCAETMDMLGALFQVQVEGEG</sequence>
<dbReference type="Proteomes" id="UP000226031">
    <property type="component" value="Unassembled WGS sequence"/>
</dbReference>
<feature type="compositionally biased region" description="Polar residues" evidence="1">
    <location>
        <begin position="124"/>
        <end position="136"/>
    </location>
</feature>
<proteinExistence type="predicted"/>